<dbReference type="OrthoDB" id="629407at2759"/>
<dbReference type="GO" id="GO:0005829">
    <property type="term" value="C:cytosol"/>
    <property type="evidence" value="ECO:0007669"/>
    <property type="project" value="TreeGrafter"/>
</dbReference>
<dbReference type="InterPro" id="IPR002303">
    <property type="entry name" value="Valyl-tRNA_ligase"/>
</dbReference>
<dbReference type="Proteomes" id="UP000092993">
    <property type="component" value="Unassembled WGS sequence"/>
</dbReference>
<dbReference type="GO" id="GO:0004832">
    <property type="term" value="F:valine-tRNA ligase activity"/>
    <property type="evidence" value="ECO:0007669"/>
    <property type="project" value="UniProtKB-EC"/>
</dbReference>
<proteinExistence type="inferred from homology"/>
<keyword evidence="10" id="KW-1185">Reference proteome</keyword>
<gene>
    <name evidence="9" type="ORF">A0H81_06905</name>
</gene>
<dbReference type="EMBL" id="LUGG01000007">
    <property type="protein sequence ID" value="OBZ72738.1"/>
    <property type="molecule type" value="Genomic_DNA"/>
</dbReference>
<protein>
    <recommendedName>
        <fullName evidence="2">valine--tRNA ligase</fullName>
        <ecNumber evidence="2">6.1.1.9</ecNumber>
    </recommendedName>
    <alternativeName>
        <fullName evidence="8">Valyl-tRNA synthetase</fullName>
    </alternativeName>
</protein>
<dbReference type="EC" id="6.1.1.9" evidence="2"/>
<evidence type="ECO:0000256" key="5">
    <source>
        <dbReference type="ARBA" id="ARBA00022840"/>
    </source>
</evidence>
<organism evidence="9 10">
    <name type="scientific">Grifola frondosa</name>
    <name type="common">Maitake</name>
    <name type="synonym">Polyporus frondosus</name>
    <dbReference type="NCBI Taxonomy" id="5627"/>
    <lineage>
        <taxon>Eukaryota</taxon>
        <taxon>Fungi</taxon>
        <taxon>Dikarya</taxon>
        <taxon>Basidiomycota</taxon>
        <taxon>Agaricomycotina</taxon>
        <taxon>Agaricomycetes</taxon>
        <taxon>Polyporales</taxon>
        <taxon>Grifolaceae</taxon>
        <taxon>Grifola</taxon>
    </lineage>
</organism>
<evidence type="ECO:0000256" key="8">
    <source>
        <dbReference type="ARBA" id="ARBA00029936"/>
    </source>
</evidence>
<evidence type="ECO:0000256" key="7">
    <source>
        <dbReference type="ARBA" id="ARBA00023146"/>
    </source>
</evidence>
<sequence length="131" mass="14799">MGWPENTPDFQRLYHSFILETGWDILFFWLARRYCSESIQLLEQHAVQRGTLPRDDLRCALCEMSKSPAVDTIGTIQGLKLELLQAKLLDGNLDEHEITKTKLGPYFPKGIPQCGTHVLRFALCAYSGGGT</sequence>
<evidence type="ECO:0000256" key="3">
    <source>
        <dbReference type="ARBA" id="ARBA00022598"/>
    </source>
</evidence>
<evidence type="ECO:0000256" key="4">
    <source>
        <dbReference type="ARBA" id="ARBA00022741"/>
    </source>
</evidence>
<dbReference type="AlphaFoldDB" id="A0A1C7M7D7"/>
<dbReference type="PANTHER" id="PTHR11946:SF109">
    <property type="entry name" value="VALINE--TRNA LIGASE"/>
    <property type="match status" value="1"/>
</dbReference>
<keyword evidence="6" id="KW-0648">Protein biosynthesis</keyword>
<keyword evidence="3" id="KW-0436">Ligase</keyword>
<dbReference type="OMA" id="CEMSKSP"/>
<dbReference type="STRING" id="5627.A0A1C7M7D7"/>
<evidence type="ECO:0000313" key="10">
    <source>
        <dbReference type="Proteomes" id="UP000092993"/>
    </source>
</evidence>
<evidence type="ECO:0000256" key="2">
    <source>
        <dbReference type="ARBA" id="ARBA00013169"/>
    </source>
</evidence>
<keyword evidence="5" id="KW-0067">ATP-binding</keyword>
<comment type="caution">
    <text evidence="9">The sequence shown here is derived from an EMBL/GenBank/DDBJ whole genome shotgun (WGS) entry which is preliminary data.</text>
</comment>
<reference evidence="9 10" key="1">
    <citation type="submission" date="2016-03" db="EMBL/GenBank/DDBJ databases">
        <title>Whole genome sequencing of Grifola frondosa 9006-11.</title>
        <authorList>
            <person name="Min B."/>
            <person name="Park H."/>
            <person name="Kim J.-G."/>
            <person name="Cho H."/>
            <person name="Oh Y.-L."/>
            <person name="Kong W.-S."/>
            <person name="Choi I.-G."/>
        </authorList>
    </citation>
    <scope>NUCLEOTIDE SEQUENCE [LARGE SCALE GENOMIC DNA]</scope>
    <source>
        <strain evidence="9 10">9006-11</strain>
    </source>
</reference>
<evidence type="ECO:0000256" key="1">
    <source>
        <dbReference type="ARBA" id="ARBA00005594"/>
    </source>
</evidence>
<evidence type="ECO:0000313" key="9">
    <source>
        <dbReference type="EMBL" id="OBZ72738.1"/>
    </source>
</evidence>
<keyword evidence="7" id="KW-0030">Aminoacyl-tRNA synthetase</keyword>
<evidence type="ECO:0000256" key="6">
    <source>
        <dbReference type="ARBA" id="ARBA00022917"/>
    </source>
</evidence>
<accession>A0A1C7M7D7</accession>
<name>A0A1C7M7D7_GRIFR</name>
<comment type="similarity">
    <text evidence="1">Belongs to the class-I aminoacyl-tRNA synthetase family.</text>
</comment>
<keyword evidence="4" id="KW-0547">Nucleotide-binding</keyword>
<dbReference type="GO" id="GO:0005524">
    <property type="term" value="F:ATP binding"/>
    <property type="evidence" value="ECO:0007669"/>
    <property type="project" value="UniProtKB-KW"/>
</dbReference>
<dbReference type="GO" id="GO:0006438">
    <property type="term" value="P:valyl-tRNA aminoacylation"/>
    <property type="evidence" value="ECO:0007669"/>
    <property type="project" value="InterPro"/>
</dbReference>
<dbReference type="PANTHER" id="PTHR11946">
    <property type="entry name" value="VALYL-TRNA SYNTHETASES"/>
    <property type="match status" value="1"/>
</dbReference>